<dbReference type="PANTHER" id="PTHR30336:SF4">
    <property type="entry name" value="ENVELOPE BIOGENESIS FACTOR ELYC"/>
    <property type="match status" value="1"/>
</dbReference>
<accession>A0A564WF45</accession>
<protein>
    <submittedName>
        <fullName evidence="4">Membrane protein</fullName>
    </submittedName>
</protein>
<gene>
    <name evidence="4" type="ORF">DF3PA_20083</name>
</gene>
<dbReference type="InterPro" id="IPR051599">
    <property type="entry name" value="Cell_Envelope_Assoc"/>
</dbReference>
<dbReference type="Pfam" id="PF02698">
    <property type="entry name" value="DUF218"/>
    <property type="match status" value="1"/>
</dbReference>
<evidence type="ECO:0000259" key="3">
    <source>
        <dbReference type="Pfam" id="PF02698"/>
    </source>
</evidence>
<evidence type="ECO:0000313" key="5">
    <source>
        <dbReference type="Proteomes" id="UP000326641"/>
    </source>
</evidence>
<feature type="region of interest" description="Disordered" evidence="1">
    <location>
        <begin position="254"/>
        <end position="276"/>
    </location>
</feature>
<keyword evidence="2" id="KW-0472">Membrane</keyword>
<feature type="domain" description="DUF218" evidence="3">
    <location>
        <begin position="78"/>
        <end position="239"/>
    </location>
</feature>
<dbReference type="InterPro" id="IPR003848">
    <property type="entry name" value="DUF218"/>
</dbReference>
<proteinExistence type="predicted"/>
<dbReference type="GO" id="GO:0043164">
    <property type="term" value="P:Gram-negative-bacterium-type cell wall biogenesis"/>
    <property type="evidence" value="ECO:0007669"/>
    <property type="project" value="TreeGrafter"/>
</dbReference>
<dbReference type="InterPro" id="IPR014729">
    <property type="entry name" value="Rossmann-like_a/b/a_fold"/>
</dbReference>
<dbReference type="PANTHER" id="PTHR30336">
    <property type="entry name" value="INNER MEMBRANE PROTEIN, PROBABLE PERMEASE"/>
    <property type="match status" value="1"/>
</dbReference>
<reference evidence="4" key="1">
    <citation type="submission" date="2018-11" db="EMBL/GenBank/DDBJ databases">
        <authorList>
            <person name="Onetto C."/>
        </authorList>
    </citation>
    <scope>NUCLEOTIDE SEQUENCE [LARGE SCALE GENOMIC DNA]</scope>
</reference>
<keyword evidence="5" id="KW-1185">Reference proteome</keyword>
<dbReference type="GO" id="GO:0000270">
    <property type="term" value="P:peptidoglycan metabolic process"/>
    <property type="evidence" value="ECO:0007669"/>
    <property type="project" value="TreeGrafter"/>
</dbReference>
<evidence type="ECO:0000256" key="2">
    <source>
        <dbReference type="SAM" id="Phobius"/>
    </source>
</evidence>
<feature type="transmembrane region" description="Helical" evidence="2">
    <location>
        <begin position="43"/>
        <end position="62"/>
    </location>
</feature>
<dbReference type="GO" id="GO:0005886">
    <property type="term" value="C:plasma membrane"/>
    <property type="evidence" value="ECO:0007669"/>
    <property type="project" value="TreeGrafter"/>
</dbReference>
<keyword evidence="2" id="KW-0812">Transmembrane</keyword>
<dbReference type="Gene3D" id="3.40.50.620">
    <property type="entry name" value="HUPs"/>
    <property type="match status" value="1"/>
</dbReference>
<evidence type="ECO:0000313" key="4">
    <source>
        <dbReference type="EMBL" id="VUX46183.1"/>
    </source>
</evidence>
<evidence type="ECO:0000256" key="1">
    <source>
        <dbReference type="SAM" id="MobiDB-lite"/>
    </source>
</evidence>
<dbReference type="CDD" id="cd06259">
    <property type="entry name" value="YdcF-like"/>
    <property type="match status" value="1"/>
</dbReference>
<sequence length="276" mass="29800">MFMIVGKALWLIARPGNLLVLLLAIALLALALGRRRFGGRLLVGTTAVLVSAGILPLGTWLMQPLEERFPAVLPARVDGIVVLGGSIDATITEARGQVTLNDSAERLTTMVALAQRYPDARVIFSGGAAAVDLPPVREADRVSAWLEGLGLAADRFLFERDSATTYENALFSARLAQPKAGETWLLVTSAFHMPRAIGVFRALDWEVAPYPVDFRTPLDFYSVFVNLTLVDLAVKEYVGLIAYRVSGRSAEWFPGPAQPSAHRKGDGGGLQTSPSR</sequence>
<comment type="caution">
    <text evidence="4">The sequence shown here is derived from an EMBL/GenBank/DDBJ whole genome shotgun (WGS) entry which is preliminary data.</text>
</comment>
<name>A0A564WF45_9PROT</name>
<keyword evidence="2" id="KW-1133">Transmembrane helix</keyword>
<organism evidence="4 5">
    <name type="scientific">Candidatus Defluviicoccus seviourii</name>
    <dbReference type="NCBI Taxonomy" id="2565273"/>
    <lineage>
        <taxon>Bacteria</taxon>
        <taxon>Pseudomonadati</taxon>
        <taxon>Pseudomonadota</taxon>
        <taxon>Alphaproteobacteria</taxon>
        <taxon>Rhodospirillales</taxon>
        <taxon>Rhodospirillaceae</taxon>
        <taxon>Defluviicoccus</taxon>
    </lineage>
</organism>
<dbReference type="Proteomes" id="UP000326641">
    <property type="component" value="Unassembled WGS sequence"/>
</dbReference>
<dbReference type="AlphaFoldDB" id="A0A564WF45"/>
<dbReference type="EMBL" id="UXAT02000012">
    <property type="protein sequence ID" value="VUX46183.1"/>
    <property type="molecule type" value="Genomic_DNA"/>
</dbReference>